<dbReference type="Gene3D" id="1.10.260.40">
    <property type="entry name" value="lambda repressor-like DNA-binding domains"/>
    <property type="match status" value="1"/>
</dbReference>
<evidence type="ECO:0000259" key="1">
    <source>
        <dbReference type="PROSITE" id="PS50943"/>
    </source>
</evidence>
<dbReference type="Proteomes" id="UP000231134">
    <property type="component" value="Unassembled WGS sequence"/>
</dbReference>
<feature type="domain" description="HTH cro/C1-type" evidence="1">
    <location>
        <begin position="75"/>
        <end position="111"/>
    </location>
</feature>
<comment type="caution">
    <text evidence="2">The sequence shown here is derived from an EMBL/GenBank/DDBJ whole genome shotgun (WGS) entry which is preliminary data.</text>
</comment>
<keyword evidence="3" id="KW-1185">Reference proteome</keyword>
<dbReference type="Pfam" id="PF15731">
    <property type="entry name" value="MqsA_antitoxin"/>
    <property type="match status" value="1"/>
</dbReference>
<dbReference type="InterPro" id="IPR001387">
    <property type="entry name" value="Cro/C1-type_HTH"/>
</dbReference>
<dbReference type="AlphaFoldDB" id="A0A2M9AAN1"/>
<evidence type="ECO:0000313" key="3">
    <source>
        <dbReference type="Proteomes" id="UP000231134"/>
    </source>
</evidence>
<dbReference type="InterPro" id="IPR022452">
    <property type="entry name" value="MqsA"/>
</dbReference>
<sequence>MIIKECPICSAKVIRKKVKETYTYKGKSITVNNLPIFHCTGCGEEFIDEERVGPINKKLDALYREVEGLLQPQEIVEIRKKFGYSQEEFAEIVGGGPKAFAKYEKGTVTQSRSMDNLLRILRDSSDAMAILTNQKAICACEAKSAYQVKKDKSSSCSKTSRS</sequence>
<dbReference type="InterPro" id="IPR022453">
    <property type="entry name" value="Znf_MqsA-type"/>
</dbReference>
<name>A0A2M9AAN1_9BACT</name>
<dbReference type="RefSeq" id="WP_100426578.1">
    <property type="nucleotide sequence ID" value="NZ_PGEX01000001.1"/>
</dbReference>
<dbReference type="SUPFAM" id="SSF47413">
    <property type="entry name" value="lambda repressor-like DNA-binding domains"/>
    <property type="match status" value="1"/>
</dbReference>
<dbReference type="CDD" id="cd00093">
    <property type="entry name" value="HTH_XRE"/>
    <property type="match status" value="1"/>
</dbReference>
<dbReference type="EMBL" id="PGEX01000001">
    <property type="protein sequence ID" value="PJJ42738.1"/>
    <property type="molecule type" value="Genomic_DNA"/>
</dbReference>
<reference evidence="2 3" key="1">
    <citation type="submission" date="2017-11" db="EMBL/GenBank/DDBJ databases">
        <title>Animal gut microbial communities from fecal samples from Wisconsin, USA.</title>
        <authorList>
            <person name="Neumann A."/>
        </authorList>
    </citation>
    <scope>NUCLEOTIDE SEQUENCE [LARGE SCALE GENOMIC DNA]</scope>
    <source>
        <strain evidence="2 3">UWS3</strain>
    </source>
</reference>
<dbReference type="InterPro" id="IPR010982">
    <property type="entry name" value="Lambda_DNA-bd_dom_sf"/>
</dbReference>
<dbReference type="NCBIfam" id="TIGR03831">
    <property type="entry name" value="YgiT_finger"/>
    <property type="match status" value="1"/>
</dbReference>
<dbReference type="InterPro" id="IPR032758">
    <property type="entry name" value="MqsA/HigA-2"/>
</dbReference>
<dbReference type="Gene3D" id="3.10.20.860">
    <property type="match status" value="1"/>
</dbReference>
<protein>
    <submittedName>
        <fullName evidence="2">HTH-type transcriptional regulator/antitoxin MqsA</fullName>
    </submittedName>
</protein>
<organism evidence="2 3">
    <name type="scientific">Hallerella succinigenes</name>
    <dbReference type="NCBI Taxonomy" id="1896222"/>
    <lineage>
        <taxon>Bacteria</taxon>
        <taxon>Pseudomonadati</taxon>
        <taxon>Fibrobacterota</taxon>
        <taxon>Fibrobacteria</taxon>
        <taxon>Fibrobacterales</taxon>
        <taxon>Fibrobacteraceae</taxon>
        <taxon>Hallerella</taxon>
    </lineage>
</organism>
<dbReference type="PROSITE" id="PS50943">
    <property type="entry name" value="HTH_CROC1"/>
    <property type="match status" value="1"/>
</dbReference>
<proteinExistence type="predicted"/>
<accession>A0A2M9AAN1</accession>
<dbReference type="GO" id="GO:0003677">
    <property type="term" value="F:DNA binding"/>
    <property type="evidence" value="ECO:0007669"/>
    <property type="project" value="InterPro"/>
</dbReference>
<dbReference type="OrthoDB" id="2087471at2"/>
<gene>
    <name evidence="2" type="ORF">BGX16_2782</name>
</gene>
<dbReference type="NCBIfam" id="TIGR03830">
    <property type="entry name" value="CxxCG_CxxCG_HTH"/>
    <property type="match status" value="1"/>
</dbReference>
<evidence type="ECO:0000313" key="2">
    <source>
        <dbReference type="EMBL" id="PJJ42738.1"/>
    </source>
</evidence>